<dbReference type="AlphaFoldDB" id="A0A1M5L5P9"/>
<organism evidence="7 8">
    <name type="scientific">Chryseolinea serpens</name>
    <dbReference type="NCBI Taxonomy" id="947013"/>
    <lineage>
        <taxon>Bacteria</taxon>
        <taxon>Pseudomonadati</taxon>
        <taxon>Bacteroidota</taxon>
        <taxon>Cytophagia</taxon>
        <taxon>Cytophagales</taxon>
        <taxon>Fulvivirgaceae</taxon>
        <taxon>Chryseolinea</taxon>
    </lineage>
</organism>
<dbReference type="RefSeq" id="WP_073131691.1">
    <property type="nucleotide sequence ID" value="NZ_FQWQ01000001.1"/>
</dbReference>
<dbReference type="GO" id="GO:1990961">
    <property type="term" value="P:xenobiotic detoxification by transmembrane export across the plasma membrane"/>
    <property type="evidence" value="ECO:0007669"/>
    <property type="project" value="InterPro"/>
</dbReference>
<protein>
    <submittedName>
        <fullName evidence="7">HlyD family secretion protein</fullName>
    </submittedName>
</protein>
<evidence type="ECO:0000256" key="3">
    <source>
        <dbReference type="SAM" id="MobiDB-lite"/>
    </source>
</evidence>
<feature type="domain" description="AprE-like beta-barrel" evidence="6">
    <location>
        <begin position="247"/>
        <end position="338"/>
    </location>
</feature>
<dbReference type="OrthoDB" id="9809068at2"/>
<evidence type="ECO:0000256" key="4">
    <source>
        <dbReference type="SAM" id="Phobius"/>
    </source>
</evidence>
<gene>
    <name evidence="7" type="ORF">SAMN04488109_1034</name>
</gene>
<dbReference type="STRING" id="947013.SAMN04488109_1034"/>
<dbReference type="Pfam" id="PF26002">
    <property type="entry name" value="Beta-barrel_AprE"/>
    <property type="match status" value="1"/>
</dbReference>
<evidence type="ECO:0000313" key="7">
    <source>
        <dbReference type="EMBL" id="SHG60321.1"/>
    </source>
</evidence>
<dbReference type="EMBL" id="FQWQ01000001">
    <property type="protein sequence ID" value="SHG60321.1"/>
    <property type="molecule type" value="Genomic_DNA"/>
</dbReference>
<dbReference type="InterPro" id="IPR050465">
    <property type="entry name" value="UPF0194_transport"/>
</dbReference>
<evidence type="ECO:0000259" key="5">
    <source>
        <dbReference type="Pfam" id="PF25917"/>
    </source>
</evidence>
<dbReference type="PANTHER" id="PTHR32347:SF14">
    <property type="entry name" value="EFFLUX SYSTEM COMPONENT YKNX-RELATED"/>
    <property type="match status" value="1"/>
</dbReference>
<dbReference type="GO" id="GO:0030313">
    <property type="term" value="C:cell envelope"/>
    <property type="evidence" value="ECO:0007669"/>
    <property type="project" value="UniProtKB-SubCell"/>
</dbReference>
<dbReference type="GO" id="GO:0019898">
    <property type="term" value="C:extrinsic component of membrane"/>
    <property type="evidence" value="ECO:0007669"/>
    <property type="project" value="InterPro"/>
</dbReference>
<keyword evidence="8" id="KW-1185">Reference proteome</keyword>
<keyword evidence="2" id="KW-0175">Coiled coil</keyword>
<comment type="subcellular location">
    <subcellularLocation>
        <location evidence="1">Cell envelope</location>
    </subcellularLocation>
</comment>
<sequence length="461" mass="50754">MAQQKRKSNKMIYWLIGAVVFLIIFLFAAKSMGWIGKPKEIEVELAKAKRVTIVEKVSASGTVQPVTEVKIAPEVSGEIIDLLIEEGDSVVKGNTLVRIRPDILASQLQRAEAGLGQQSANLEQSKSNLLRSQATLIRAEAEYKRNEKLFNEKVISDVDWQLAKQNYEVAKNDVAAAEQAVEASRSGTRSTQASLNEAKENLRKTSVVAPMSGVVSKLIVKNGERVVGTATMAGTEMLRIADLRKMEVRVNVNENDIVRVHLGDTAVIDVDAYNNQKKEFKGVVTLIANTAKDKVSTDAITEFEVRILILSSSYEDLVKAGNKFPFRPGMTASVDIQTSTKTNVLSVPLAAVTTRNPDEMKDGGDKPQDGPPNNNERQVVNDQKKEKKKEDKTVIFVNDKGVAKMVEVKTGISDYDNIEILSGVADSTEVITGPFLAVSKRLKEGEKVRKMEKKEPEKKDK</sequence>
<evidence type="ECO:0000256" key="2">
    <source>
        <dbReference type="ARBA" id="ARBA00023054"/>
    </source>
</evidence>
<dbReference type="Gene3D" id="6.10.140.1990">
    <property type="match status" value="1"/>
</dbReference>
<feature type="compositionally biased region" description="Basic and acidic residues" evidence="3">
    <location>
        <begin position="356"/>
        <end position="368"/>
    </location>
</feature>
<dbReference type="GO" id="GO:1990195">
    <property type="term" value="C:macrolide transmembrane transporter complex"/>
    <property type="evidence" value="ECO:0007669"/>
    <property type="project" value="InterPro"/>
</dbReference>
<dbReference type="InterPro" id="IPR030190">
    <property type="entry name" value="MacA_alpha-hairpin_sf"/>
</dbReference>
<dbReference type="InterPro" id="IPR058625">
    <property type="entry name" value="MdtA-like_BSH"/>
</dbReference>
<dbReference type="Gene3D" id="2.40.420.20">
    <property type="match status" value="1"/>
</dbReference>
<keyword evidence="4" id="KW-0812">Transmembrane</keyword>
<feature type="compositionally biased region" description="Basic and acidic residues" evidence="3">
    <location>
        <begin position="382"/>
        <end position="391"/>
    </location>
</feature>
<accession>A0A1M5L5P9</accession>
<feature type="transmembrane region" description="Helical" evidence="4">
    <location>
        <begin position="12"/>
        <end position="29"/>
    </location>
</feature>
<dbReference type="Gene3D" id="2.40.30.170">
    <property type="match status" value="1"/>
</dbReference>
<dbReference type="PANTHER" id="PTHR32347">
    <property type="entry name" value="EFFLUX SYSTEM COMPONENT YKNX-RELATED"/>
    <property type="match status" value="1"/>
</dbReference>
<evidence type="ECO:0000259" key="6">
    <source>
        <dbReference type="Pfam" id="PF26002"/>
    </source>
</evidence>
<reference evidence="7 8" key="1">
    <citation type="submission" date="2016-11" db="EMBL/GenBank/DDBJ databases">
        <authorList>
            <person name="Jaros S."/>
            <person name="Januszkiewicz K."/>
            <person name="Wedrychowicz H."/>
        </authorList>
    </citation>
    <scope>NUCLEOTIDE SEQUENCE [LARGE SCALE GENOMIC DNA]</scope>
    <source>
        <strain evidence="7 8">DSM 24574</strain>
    </source>
</reference>
<proteinExistence type="predicted"/>
<keyword evidence="4" id="KW-1133">Transmembrane helix</keyword>
<feature type="domain" description="Multidrug resistance protein MdtA-like barrel-sandwich hybrid" evidence="5">
    <location>
        <begin position="68"/>
        <end position="227"/>
    </location>
</feature>
<evidence type="ECO:0000313" key="8">
    <source>
        <dbReference type="Proteomes" id="UP000184212"/>
    </source>
</evidence>
<evidence type="ECO:0000256" key="1">
    <source>
        <dbReference type="ARBA" id="ARBA00004196"/>
    </source>
</evidence>
<dbReference type="InterPro" id="IPR058982">
    <property type="entry name" value="Beta-barrel_AprE"/>
</dbReference>
<feature type="region of interest" description="Disordered" evidence="3">
    <location>
        <begin position="350"/>
        <end position="391"/>
    </location>
</feature>
<dbReference type="Proteomes" id="UP000184212">
    <property type="component" value="Unassembled WGS sequence"/>
</dbReference>
<dbReference type="Gene3D" id="2.40.50.100">
    <property type="match status" value="1"/>
</dbReference>
<dbReference type="Pfam" id="PF25917">
    <property type="entry name" value="BSH_RND"/>
    <property type="match status" value="1"/>
</dbReference>
<feature type="compositionally biased region" description="Polar residues" evidence="3">
    <location>
        <begin position="371"/>
        <end position="381"/>
    </location>
</feature>
<dbReference type="SUPFAM" id="SSF111369">
    <property type="entry name" value="HlyD-like secretion proteins"/>
    <property type="match status" value="2"/>
</dbReference>
<name>A0A1M5L5P9_9BACT</name>
<keyword evidence="4" id="KW-0472">Membrane</keyword>